<accession>A0AAV4PUI4</accession>
<dbReference type="AlphaFoldDB" id="A0AAV4PUI4"/>
<feature type="compositionally biased region" description="Polar residues" evidence="1">
    <location>
        <begin position="57"/>
        <end position="66"/>
    </location>
</feature>
<gene>
    <name evidence="2" type="ORF">CEXT_557931</name>
</gene>
<dbReference type="EMBL" id="BPLR01005223">
    <property type="protein sequence ID" value="GIY00765.1"/>
    <property type="molecule type" value="Genomic_DNA"/>
</dbReference>
<proteinExistence type="predicted"/>
<reference evidence="2 3" key="1">
    <citation type="submission" date="2021-06" db="EMBL/GenBank/DDBJ databases">
        <title>Caerostris extrusa draft genome.</title>
        <authorList>
            <person name="Kono N."/>
            <person name="Arakawa K."/>
        </authorList>
    </citation>
    <scope>NUCLEOTIDE SEQUENCE [LARGE SCALE GENOMIC DNA]</scope>
</reference>
<name>A0AAV4PUI4_CAEEX</name>
<dbReference type="Proteomes" id="UP001054945">
    <property type="component" value="Unassembled WGS sequence"/>
</dbReference>
<evidence type="ECO:0000313" key="3">
    <source>
        <dbReference type="Proteomes" id="UP001054945"/>
    </source>
</evidence>
<protein>
    <submittedName>
        <fullName evidence="2">Uncharacterized protein</fullName>
    </submittedName>
</protein>
<feature type="compositionally biased region" description="Basic and acidic residues" evidence="1">
    <location>
        <begin position="67"/>
        <end position="84"/>
    </location>
</feature>
<evidence type="ECO:0000256" key="1">
    <source>
        <dbReference type="SAM" id="MobiDB-lite"/>
    </source>
</evidence>
<organism evidence="2 3">
    <name type="scientific">Caerostris extrusa</name>
    <name type="common">Bark spider</name>
    <name type="synonym">Caerostris bankana</name>
    <dbReference type="NCBI Taxonomy" id="172846"/>
    <lineage>
        <taxon>Eukaryota</taxon>
        <taxon>Metazoa</taxon>
        <taxon>Ecdysozoa</taxon>
        <taxon>Arthropoda</taxon>
        <taxon>Chelicerata</taxon>
        <taxon>Arachnida</taxon>
        <taxon>Araneae</taxon>
        <taxon>Araneomorphae</taxon>
        <taxon>Entelegynae</taxon>
        <taxon>Araneoidea</taxon>
        <taxon>Araneidae</taxon>
        <taxon>Caerostris</taxon>
    </lineage>
</organism>
<evidence type="ECO:0000313" key="2">
    <source>
        <dbReference type="EMBL" id="GIY00765.1"/>
    </source>
</evidence>
<feature type="region of interest" description="Disordered" evidence="1">
    <location>
        <begin position="57"/>
        <end position="84"/>
    </location>
</feature>
<sequence length="84" mass="9456">MSSGGRGRQKVVYTHYHVNSLLKSGKSVPIKLFLSVQCQEQLFLIELTFTPFVNQSERFAPNSDSPASREGERGRRGIGRERST</sequence>
<keyword evidence="3" id="KW-1185">Reference proteome</keyword>
<comment type="caution">
    <text evidence="2">The sequence shown here is derived from an EMBL/GenBank/DDBJ whole genome shotgun (WGS) entry which is preliminary data.</text>
</comment>